<dbReference type="PANTHER" id="PTHR39168:SF1">
    <property type="entry name" value="TRANSCRIPTIONAL REGULATORY PROTEIN"/>
    <property type="match status" value="1"/>
</dbReference>
<dbReference type="PRINTS" id="PR00778">
    <property type="entry name" value="HTHARSR"/>
</dbReference>
<organism evidence="2 3">
    <name type="scientific">Mycobacterium [tuberculosis] TKK-01-0051</name>
    <dbReference type="NCBI Taxonomy" id="1324261"/>
    <lineage>
        <taxon>Bacteria</taxon>
        <taxon>Bacillati</taxon>
        <taxon>Actinomycetota</taxon>
        <taxon>Actinomycetes</taxon>
        <taxon>Mycobacteriales</taxon>
        <taxon>Mycobacteriaceae</taxon>
        <taxon>Mycobacterium</taxon>
        <taxon>Mycobacterium avium complex (MAC)</taxon>
    </lineage>
</organism>
<dbReference type="GO" id="GO:0010288">
    <property type="term" value="P:response to lead ion"/>
    <property type="evidence" value="ECO:0007669"/>
    <property type="project" value="TreeGrafter"/>
</dbReference>
<dbReference type="AlphaFoldDB" id="A0A051U0R9"/>
<dbReference type="NCBIfam" id="NF033788">
    <property type="entry name" value="HTH_metalloreg"/>
    <property type="match status" value="1"/>
</dbReference>
<dbReference type="InterPro" id="IPR001845">
    <property type="entry name" value="HTH_ArsR_DNA-bd_dom"/>
</dbReference>
<protein>
    <recommendedName>
        <fullName evidence="1">HTH arsR-type domain-containing protein</fullName>
    </recommendedName>
</protein>
<dbReference type="GO" id="GO:0032791">
    <property type="term" value="F:lead ion binding"/>
    <property type="evidence" value="ECO:0007669"/>
    <property type="project" value="TreeGrafter"/>
</dbReference>
<dbReference type="HOGENOM" id="CLU_077964_0_1_11"/>
<dbReference type="SUPFAM" id="SSF46785">
    <property type="entry name" value="Winged helix' DNA-binding domain"/>
    <property type="match status" value="1"/>
</dbReference>
<name>A0A051U0R9_9MYCO</name>
<dbReference type="SMART" id="SM00418">
    <property type="entry name" value="HTH_ARSR"/>
    <property type="match status" value="1"/>
</dbReference>
<comment type="caution">
    <text evidence="2">The sequence shown here is derived from an EMBL/GenBank/DDBJ whole genome shotgun (WGS) entry which is preliminary data.</text>
</comment>
<dbReference type="InterPro" id="IPR052543">
    <property type="entry name" value="HTH_Metal-responsive_Reg"/>
</dbReference>
<evidence type="ECO:0000313" key="3">
    <source>
        <dbReference type="Proteomes" id="UP000025947"/>
    </source>
</evidence>
<dbReference type="PATRIC" id="fig|1324261.3.peg.3149"/>
<dbReference type="InterPro" id="IPR036390">
    <property type="entry name" value="WH_DNA-bd_sf"/>
</dbReference>
<gene>
    <name evidence="2" type="ORF">K875_03122</name>
</gene>
<dbReference type="GO" id="GO:0097063">
    <property type="term" value="F:cadmium ion sensor activity"/>
    <property type="evidence" value="ECO:0007669"/>
    <property type="project" value="TreeGrafter"/>
</dbReference>
<keyword evidence="3" id="KW-1185">Reference proteome</keyword>
<dbReference type="EMBL" id="JLXW01000008">
    <property type="protein sequence ID" value="KBZ62201.1"/>
    <property type="molecule type" value="Genomic_DNA"/>
</dbReference>
<dbReference type="Pfam" id="PF12840">
    <property type="entry name" value="HTH_20"/>
    <property type="match status" value="1"/>
</dbReference>
<accession>A0A051U0R9</accession>
<dbReference type="Gene3D" id="1.10.10.10">
    <property type="entry name" value="Winged helix-like DNA-binding domain superfamily/Winged helix DNA-binding domain"/>
    <property type="match status" value="1"/>
</dbReference>
<dbReference type="GO" id="GO:0046686">
    <property type="term" value="P:response to cadmium ion"/>
    <property type="evidence" value="ECO:0007669"/>
    <property type="project" value="TreeGrafter"/>
</dbReference>
<sequence>MFAAYRGGMSSDPAVAFAAERGGDADIASVAALIGEPTRARVLMALLDGRALPAGVLAAEAGVAASTASEHLAQLATAGLLTVRRQGRARYYRLAGPAVAEALEALARISAPEPIRSLRQGTRAHALRRARTCYNHLAGRLGVAVMSAMLDQDLLIGGDGHYRPEQSIADRLSGPGTDLTYRLTPRGRETLSAMGIDLDSLSRNKPMIRYCVDWSEQRHHLAGALGAALTRRMFDLNWIRRINQRRAVVLTDTGRQGLTETLGVPENWDSAK</sequence>
<dbReference type="CDD" id="cd00090">
    <property type="entry name" value="HTH_ARSR"/>
    <property type="match status" value="1"/>
</dbReference>
<dbReference type="InterPro" id="IPR011991">
    <property type="entry name" value="ArsR-like_HTH"/>
</dbReference>
<dbReference type="GO" id="GO:0003677">
    <property type="term" value="F:DNA binding"/>
    <property type="evidence" value="ECO:0007669"/>
    <property type="project" value="TreeGrafter"/>
</dbReference>
<dbReference type="InterPro" id="IPR036388">
    <property type="entry name" value="WH-like_DNA-bd_sf"/>
</dbReference>
<dbReference type="GO" id="GO:0003700">
    <property type="term" value="F:DNA-binding transcription factor activity"/>
    <property type="evidence" value="ECO:0007669"/>
    <property type="project" value="InterPro"/>
</dbReference>
<dbReference type="PROSITE" id="PS50987">
    <property type="entry name" value="HTH_ARSR_2"/>
    <property type="match status" value="1"/>
</dbReference>
<feature type="domain" description="HTH arsR-type" evidence="1">
    <location>
        <begin position="19"/>
        <end position="114"/>
    </location>
</feature>
<dbReference type="PANTHER" id="PTHR39168">
    <property type="entry name" value="TRANSCRIPTIONAL REGULATOR-RELATED"/>
    <property type="match status" value="1"/>
</dbReference>
<reference evidence="2 3" key="1">
    <citation type="submission" date="2014-04" db="EMBL/GenBank/DDBJ databases">
        <title>The Genome Sequence of Mycobacterium tuberculosis TKK-01-0051.</title>
        <authorList>
            <consortium name="The Broad Institute Genomics Platform"/>
            <consortium name="The Broad Institute Genome Sequencing Center for Infectious Disease"/>
            <person name="Earl A.M."/>
            <person name="Cohen K."/>
            <person name="Pym A."/>
            <person name="Bishai W."/>
            <person name="Maharaj K."/>
            <person name="Desjardins C."/>
            <person name="Abeel T."/>
            <person name="Young S."/>
            <person name="Zeng Q."/>
            <person name="Gargeya S."/>
            <person name="Abouelleil A."/>
            <person name="Alvarado L."/>
            <person name="Chapman S.B."/>
            <person name="Gainer-Dewar J."/>
            <person name="Goldberg J."/>
            <person name="Griggs A."/>
            <person name="Gujja S."/>
            <person name="Hansen M."/>
            <person name="Howarth C."/>
            <person name="Imamovic A."/>
            <person name="Larimer J."/>
            <person name="Murphy C."/>
            <person name="Naylor J."/>
            <person name="Pearson M."/>
            <person name="Poon T.W."/>
            <person name="Priest M."/>
            <person name="Roberts A."/>
            <person name="Saif S."/>
            <person name="Shea T."/>
            <person name="Sykes S."/>
            <person name="Wortman J."/>
            <person name="Nusbaum C."/>
            <person name="Birren B."/>
        </authorList>
    </citation>
    <scope>NUCLEOTIDE SEQUENCE [LARGE SCALE GENOMIC DNA]</scope>
    <source>
        <strain evidence="2 3">TKK-01-0051</strain>
    </source>
</reference>
<proteinExistence type="predicted"/>
<evidence type="ECO:0000313" key="2">
    <source>
        <dbReference type="EMBL" id="KBZ62201.1"/>
    </source>
</evidence>
<dbReference type="Proteomes" id="UP000025947">
    <property type="component" value="Unassembled WGS sequence"/>
</dbReference>
<evidence type="ECO:0000259" key="1">
    <source>
        <dbReference type="PROSITE" id="PS50987"/>
    </source>
</evidence>